<accession>A0AAN6JJM5</accession>
<proteinExistence type="predicted"/>
<dbReference type="InterPro" id="IPR059157">
    <property type="entry name" value="WDR36-Utp21_N"/>
</dbReference>
<dbReference type="GO" id="GO:0034388">
    <property type="term" value="C:Pwp2p-containing subcomplex of 90S preribosome"/>
    <property type="evidence" value="ECO:0007669"/>
    <property type="project" value="TreeGrafter"/>
</dbReference>
<evidence type="ECO:0000313" key="6">
    <source>
        <dbReference type="Proteomes" id="UP001176521"/>
    </source>
</evidence>
<keyword evidence="1" id="KW-0853">WD repeat</keyword>
<feature type="region of interest" description="Disordered" evidence="2">
    <location>
        <begin position="1190"/>
        <end position="1209"/>
    </location>
</feature>
<reference evidence="5" key="1">
    <citation type="journal article" date="2023" name="PhytoFront">
        <title>Draft Genome Resources of Seven Strains of Tilletia horrida, Causal Agent of Kernel Smut of Rice.</title>
        <authorList>
            <person name="Khanal S."/>
            <person name="Antony Babu S."/>
            <person name="Zhou X.G."/>
        </authorList>
    </citation>
    <scope>NUCLEOTIDE SEQUENCE</scope>
    <source>
        <strain evidence="5">TX3</strain>
    </source>
</reference>
<feature type="domain" description="WDR36/Utp21 N-terminal" evidence="4">
    <location>
        <begin position="203"/>
        <end position="493"/>
    </location>
</feature>
<dbReference type="AlphaFoldDB" id="A0AAN6JJM5"/>
<keyword evidence="6" id="KW-1185">Reference proteome</keyword>
<dbReference type="GO" id="GO:0032040">
    <property type="term" value="C:small-subunit processome"/>
    <property type="evidence" value="ECO:0007669"/>
    <property type="project" value="InterPro"/>
</dbReference>
<dbReference type="SMART" id="SM00320">
    <property type="entry name" value="WD40"/>
    <property type="match status" value="6"/>
</dbReference>
<dbReference type="PROSITE" id="PS50082">
    <property type="entry name" value="WD_REPEATS_2"/>
    <property type="match status" value="1"/>
</dbReference>
<dbReference type="EMBL" id="JAPDMQ010000290">
    <property type="protein sequence ID" value="KAK0527960.1"/>
    <property type="molecule type" value="Genomic_DNA"/>
</dbReference>
<comment type="caution">
    <text evidence="5">The sequence shown here is derived from an EMBL/GenBank/DDBJ whole genome shotgun (WGS) entry which is preliminary data.</text>
</comment>
<feature type="region of interest" description="Disordered" evidence="2">
    <location>
        <begin position="159"/>
        <end position="194"/>
    </location>
</feature>
<feature type="region of interest" description="Disordered" evidence="2">
    <location>
        <begin position="1"/>
        <end position="54"/>
    </location>
</feature>
<dbReference type="InterPro" id="IPR015943">
    <property type="entry name" value="WD40/YVTN_repeat-like_dom_sf"/>
</dbReference>
<dbReference type="Pfam" id="PF25168">
    <property type="entry name" value="Beta-prop_WDR36-Utp21_2nd"/>
    <property type="match status" value="2"/>
</dbReference>
<dbReference type="SUPFAM" id="SSF50998">
    <property type="entry name" value="Quinoprotein alcohol dehydrogenase-like"/>
    <property type="match status" value="2"/>
</dbReference>
<feature type="domain" description="WDR36/Utp21 C-terminal" evidence="3">
    <location>
        <begin position="1004"/>
        <end position="1246"/>
    </location>
</feature>
<dbReference type="GO" id="GO:0006364">
    <property type="term" value="P:rRNA processing"/>
    <property type="evidence" value="ECO:0007669"/>
    <property type="project" value="InterPro"/>
</dbReference>
<protein>
    <submittedName>
        <fullName evidence="5">rRNA-processing protein utp21</fullName>
    </submittedName>
</protein>
<evidence type="ECO:0000313" key="5">
    <source>
        <dbReference type="EMBL" id="KAK0527960.1"/>
    </source>
</evidence>
<evidence type="ECO:0000259" key="4">
    <source>
        <dbReference type="Pfam" id="PF25171"/>
    </source>
</evidence>
<dbReference type="InterPro" id="IPR011047">
    <property type="entry name" value="Quinoprotein_ADH-like_sf"/>
</dbReference>
<evidence type="ECO:0000256" key="1">
    <source>
        <dbReference type="PROSITE-ProRule" id="PRU00221"/>
    </source>
</evidence>
<dbReference type="PANTHER" id="PTHR22840:SF12">
    <property type="entry name" value="WD REPEAT-CONTAINING PROTEIN 36"/>
    <property type="match status" value="1"/>
</dbReference>
<name>A0AAN6JJM5_9BASI</name>
<feature type="compositionally biased region" description="Low complexity" evidence="2">
    <location>
        <begin position="44"/>
        <end position="54"/>
    </location>
</feature>
<dbReference type="Gene3D" id="2.130.10.10">
    <property type="entry name" value="YVTN repeat-like/Quinoprotein amine dehydrogenase"/>
    <property type="match status" value="2"/>
</dbReference>
<feature type="compositionally biased region" description="Acidic residues" evidence="2">
    <location>
        <begin position="1191"/>
        <end position="1209"/>
    </location>
</feature>
<dbReference type="InterPro" id="IPR001680">
    <property type="entry name" value="WD40_rpt"/>
</dbReference>
<feature type="repeat" description="WD" evidence="1">
    <location>
        <begin position="831"/>
        <end position="872"/>
    </location>
</feature>
<sequence length="1252" mass="132520">MHAHRSSSARGSNGAGGDGGGGRDDARAVKRQKKVTVDAAAVGSSSNSSSSSSSRLFAPFRALGFITTSVAPALSVRRGGKDASQPDLTIVTCLGNAWAMWGLNHGMPLLFVGPALSDPIRALAITQSPDSVLAVSGSKVWQYVRGKLAGVYDTADEFSQEWDDDDSDDPDDDSSDDDEDATGVVQKGARSGTSANGTKLGPALLAFADFVLALSERGDKLFVWSLLNHTLLRVIQFPTAESASSASAPFTAINLEHPATYLNKVVITSAEGGAQLWNVRTGSLIHNFDASRLQAFASLHTASASEDDRKLVAVAQTPAVDVLAFGYSSGHILLHDIRKDEPVLRARVQDGIPSPHVQENLRHKKVSDDYALAHAIQGATRPISFRTDGVAQSMAVGTRAGTVAVFDLESDGLDALDEILVGTANAAHADPDALVAAQASSSAAAHVRGARLAQTIRNAHDDAVPLAYAEFIPGQPLLLTAAGDNKLRQWFFEPASADGKAPKVSGTAGGTSTTQGGGVPRLLKSREGHHAPPALIRHYGEDGKNILSAGSDRSLRCISVVRDSRSYELSQGSLQKKSTALSLPLSTLKLSPAGDLSFSTTRSRDWDDVLSAHSGSATAHTWTVRDKRMGQGYLTTSPQAATSDAAAALSGKGKKKPSGPAGANRRLAFGTDAQLPAATAVHVSACGNFGLVGGQDGLVQMWNMQSYLWRKTFDTAAPIGGKTAGVGAAAAAVKRSPVVGVTSDALNRAVIVATANGKISFFDFASTKLLHRASLPAGANALQLRLHTDSSLLAVLCGDAHVRLYDISTYRLVRDFVCGPSDASLLAMAGSEGKRPRLSDLAFSPDGRWLVVTSSDARIRTYDLPSGQLIDLFQTPSPCTSLSFSPSSDFLATVHEDSVGVYLWLNRGLFGHVTLRSIDEDALLRSEQQQQRTAGASEAKAAAMALPTVQGNLEDEELAGLADEAGLDAGEPELQRTFYTSPVQLFETERRSGEVGSVNTRRPLITLSTMPRSRWMTLLNLDVIKARNKPKEKPKAPERAPFFLPQIAGTQFGFDTSEMEAKAKAEALALAEAEGFGGGGGGGGGGARRLLSDAGGLNMESEMGRRLRVAVESGKHAPLFQYLHALSTPALDLEIRSLSRLTDLTNFLRAMTLRLRAHLDYEAVQAMLAVFVRVHGDVLIAHGVRPKALEGGEDGEMQVEEPTEGDEEAEGRALAEAVRQVLVELHAESSRVMELLDYCLGSLALIRDIPLV</sequence>
<dbReference type="InterPro" id="IPR007319">
    <property type="entry name" value="WDR36/Utp21_C"/>
</dbReference>
<dbReference type="Pfam" id="PF25171">
    <property type="entry name" value="Beta-prop_WDR36-Utp21_1st"/>
    <property type="match status" value="1"/>
</dbReference>
<evidence type="ECO:0000259" key="3">
    <source>
        <dbReference type="Pfam" id="PF04192"/>
    </source>
</evidence>
<dbReference type="Pfam" id="PF04192">
    <property type="entry name" value="Utp21"/>
    <property type="match status" value="1"/>
</dbReference>
<feature type="compositionally biased region" description="Acidic residues" evidence="2">
    <location>
        <begin position="159"/>
        <end position="181"/>
    </location>
</feature>
<evidence type="ECO:0000256" key="2">
    <source>
        <dbReference type="SAM" id="MobiDB-lite"/>
    </source>
</evidence>
<dbReference type="PANTHER" id="PTHR22840">
    <property type="entry name" value="WD REPEAT-CONTAINING PROTEIN 36"/>
    <property type="match status" value="1"/>
</dbReference>
<gene>
    <name evidence="5" type="primary">UTP21</name>
    <name evidence="5" type="ORF">OC842_004697</name>
</gene>
<organism evidence="5 6">
    <name type="scientific">Tilletia horrida</name>
    <dbReference type="NCBI Taxonomy" id="155126"/>
    <lineage>
        <taxon>Eukaryota</taxon>
        <taxon>Fungi</taxon>
        <taxon>Dikarya</taxon>
        <taxon>Basidiomycota</taxon>
        <taxon>Ustilaginomycotina</taxon>
        <taxon>Exobasidiomycetes</taxon>
        <taxon>Tilletiales</taxon>
        <taxon>Tilletiaceae</taxon>
        <taxon>Tilletia</taxon>
    </lineage>
</organism>
<dbReference type="Proteomes" id="UP001176521">
    <property type="component" value="Unassembled WGS sequence"/>
</dbReference>